<reference evidence="2 3" key="1">
    <citation type="submission" date="2020-04" db="EMBL/GenBank/DDBJ databases">
        <title>CFH 90308 Microbacterium sp.</title>
        <authorList>
            <person name="Nie G."/>
            <person name="Ming H."/>
            <person name="Xia T."/>
        </authorList>
    </citation>
    <scope>NUCLEOTIDE SEQUENCE [LARGE SCALE GENOMIC DNA]</scope>
    <source>
        <strain evidence="2 3">CFH 90308</strain>
    </source>
</reference>
<dbReference type="Proteomes" id="UP001429745">
    <property type="component" value="Unassembled WGS sequence"/>
</dbReference>
<name>A0ABX1KIE9_9MICO</name>
<comment type="caution">
    <text evidence="2">The sequence shown here is derived from an EMBL/GenBank/DDBJ whole genome shotgun (WGS) entry which is preliminary data.</text>
</comment>
<dbReference type="EMBL" id="JABACI010000006">
    <property type="protein sequence ID" value="NLP85914.1"/>
    <property type="molecule type" value="Genomic_DNA"/>
</dbReference>
<feature type="transmembrane region" description="Helical" evidence="1">
    <location>
        <begin position="36"/>
        <end position="61"/>
    </location>
</feature>
<keyword evidence="1" id="KW-0812">Transmembrane</keyword>
<sequence length="215" mass="22479">MSASVAVLTRPGIPRVNLLPRIEIDRRERSSLTRRWLWGVLGALLVALLVVAGVFLVKWAADQRLAAEQARTDALLLELASLSEVSAALGTEGELVDFRAQSMGSDFAWAPIVATLQASLPAGVSLTGFDVITGGVPQGDDPALEVGLTGKATLSSPNAIDIAQTVRALRAAPGIADADGQLVSTSQQTVGVYTYEVGVAFDQTIYSDDFTAGGQ</sequence>
<gene>
    <name evidence="2" type="ORF">HF576_18950</name>
</gene>
<protein>
    <recommendedName>
        <fullName evidence="4">Tfp pilus assembly protein PilN</fullName>
    </recommendedName>
</protein>
<evidence type="ECO:0000256" key="1">
    <source>
        <dbReference type="SAM" id="Phobius"/>
    </source>
</evidence>
<dbReference type="RefSeq" id="WP_168914407.1">
    <property type="nucleotide sequence ID" value="NZ_JABACI010000006.1"/>
</dbReference>
<accession>A0ABX1KIE9</accession>
<evidence type="ECO:0000313" key="2">
    <source>
        <dbReference type="EMBL" id="NLP85914.1"/>
    </source>
</evidence>
<keyword evidence="1" id="KW-0472">Membrane</keyword>
<organism evidence="2 3">
    <name type="scientific">Microbacterium salsuginis</name>
    <dbReference type="NCBI Taxonomy" id="2722803"/>
    <lineage>
        <taxon>Bacteria</taxon>
        <taxon>Bacillati</taxon>
        <taxon>Actinomycetota</taxon>
        <taxon>Actinomycetes</taxon>
        <taxon>Micrococcales</taxon>
        <taxon>Microbacteriaceae</taxon>
        <taxon>Microbacterium</taxon>
    </lineage>
</organism>
<keyword evidence="3" id="KW-1185">Reference proteome</keyword>
<evidence type="ECO:0008006" key="4">
    <source>
        <dbReference type="Google" id="ProtNLM"/>
    </source>
</evidence>
<proteinExistence type="predicted"/>
<keyword evidence="1" id="KW-1133">Transmembrane helix</keyword>
<evidence type="ECO:0000313" key="3">
    <source>
        <dbReference type="Proteomes" id="UP001429745"/>
    </source>
</evidence>